<sequence>TEETNFKAICGIATTVLGMPHGSLSLKTRKRPIQVARAASAYIAMKEDNIHRNVIADVLNRDRAVTYHYQAMHKKLYATCLVYRNTFNKIYKAYKNIDGAKEVFIDKDFMKKHLIRNGVKESKNPDVILEIQSGGISCKVKTSYFDYSNQVENVNLAMKNYHYTIKII</sequence>
<reference evidence="1" key="1">
    <citation type="journal article" date="2014" name="Front. Microbiol.">
        <title>High frequency of phylogenetically diverse reductive dehalogenase-homologous genes in deep subseafloor sedimentary metagenomes.</title>
        <authorList>
            <person name="Kawai M."/>
            <person name="Futagami T."/>
            <person name="Toyoda A."/>
            <person name="Takaki Y."/>
            <person name="Nishi S."/>
            <person name="Hori S."/>
            <person name="Arai W."/>
            <person name="Tsubouchi T."/>
            <person name="Morono Y."/>
            <person name="Uchiyama I."/>
            <person name="Ito T."/>
            <person name="Fujiyama A."/>
            <person name="Inagaki F."/>
            <person name="Takami H."/>
        </authorList>
    </citation>
    <scope>NUCLEOTIDE SEQUENCE</scope>
    <source>
        <strain evidence="1">Expedition CK06-06</strain>
    </source>
</reference>
<dbReference type="SUPFAM" id="SSF48295">
    <property type="entry name" value="TrpR-like"/>
    <property type="match status" value="1"/>
</dbReference>
<dbReference type="EMBL" id="BARS01028820">
    <property type="protein sequence ID" value="GAF99610.1"/>
    <property type="molecule type" value="Genomic_DNA"/>
</dbReference>
<gene>
    <name evidence="1" type="ORF">S01H1_45135</name>
</gene>
<accession>X0VGE7</accession>
<feature type="non-terminal residue" evidence="1">
    <location>
        <position position="1"/>
    </location>
</feature>
<dbReference type="GO" id="GO:0043565">
    <property type="term" value="F:sequence-specific DNA binding"/>
    <property type="evidence" value="ECO:0007669"/>
    <property type="project" value="InterPro"/>
</dbReference>
<evidence type="ECO:0000313" key="1">
    <source>
        <dbReference type="EMBL" id="GAF99610.1"/>
    </source>
</evidence>
<proteinExistence type="predicted"/>
<organism evidence="1">
    <name type="scientific">marine sediment metagenome</name>
    <dbReference type="NCBI Taxonomy" id="412755"/>
    <lineage>
        <taxon>unclassified sequences</taxon>
        <taxon>metagenomes</taxon>
        <taxon>ecological metagenomes</taxon>
    </lineage>
</organism>
<dbReference type="InterPro" id="IPR010921">
    <property type="entry name" value="Trp_repressor/repl_initiator"/>
</dbReference>
<comment type="caution">
    <text evidence="1">The sequence shown here is derived from an EMBL/GenBank/DDBJ whole genome shotgun (WGS) entry which is preliminary data.</text>
</comment>
<evidence type="ECO:0008006" key="2">
    <source>
        <dbReference type="Google" id="ProtNLM"/>
    </source>
</evidence>
<protein>
    <recommendedName>
        <fullName evidence="2">Chromosomal replication initiator DnaA C-terminal domain-containing protein</fullName>
    </recommendedName>
</protein>
<name>X0VGE7_9ZZZZ</name>
<dbReference type="AlphaFoldDB" id="X0VGE7"/>